<dbReference type="GO" id="GO:0005634">
    <property type="term" value="C:nucleus"/>
    <property type="evidence" value="ECO:0007669"/>
    <property type="project" value="TreeGrafter"/>
</dbReference>
<sequence>MGKPVTRSHSLLLHEPSSPPLSTTTTSSSKILFQSRKIRKLSTTKTTTTTTAITSTSTPPLRPLSHRGEIELALDHLSKSDSLLAPLLNSHEPPALNPCTSPFLSLTKSILFQQLATNAAKSIYTRFLTLCDGESQVNPDTVLSLSAPKLREIGVSGRKASYLHDLAEKYRNGSLSDTSILEMNDDMLLNRLTEVKGIGVWSVHMFMLFSLHRPDVLPVGDLGVRKGVQSLYGLKDLPQALEMEQICEKWKPYRMDKILFVHYILETAFSCQGLLNQMKQDLNLETVHLNVYRSIVELVYMQTSYLSFSSKSVFGLCKLDEEKTIAGTAIAHRWVKVKRNSMWDQVELAATPEVKTPSQSLFIRPDQSV</sequence>
<proteinExistence type="inferred from homology"/>
<dbReference type="FunFam" id="1.10.340.30:FF:000004">
    <property type="entry name" value="DNA-3-methyladenine glycosylase II"/>
    <property type="match status" value="1"/>
</dbReference>
<dbReference type="AlphaFoldDB" id="A0A8X7ZEM8"/>
<keyword evidence="2" id="KW-0227">DNA damage</keyword>
<keyword evidence="7" id="KW-1185">Reference proteome</keyword>
<gene>
    <name evidence="6" type="ORF">POTOM_026817</name>
</gene>
<evidence type="ECO:0000256" key="1">
    <source>
        <dbReference type="ARBA" id="ARBA00010817"/>
    </source>
</evidence>
<feature type="domain" description="HhH-GPD" evidence="5">
    <location>
        <begin position="111"/>
        <end position="263"/>
    </location>
</feature>
<dbReference type="EMBL" id="JAAWWB010000013">
    <property type="protein sequence ID" value="KAG6767926.1"/>
    <property type="molecule type" value="Genomic_DNA"/>
</dbReference>
<dbReference type="PANTHER" id="PTHR43003:SF8">
    <property type="entry name" value="HHH-GPD DOMAIN-CONTAINING PROTEIN"/>
    <property type="match status" value="1"/>
</dbReference>
<dbReference type="OrthoDB" id="415889at2759"/>
<name>A0A8X7ZEM8_POPTO</name>
<feature type="compositionally biased region" description="Low complexity" evidence="4">
    <location>
        <begin position="8"/>
        <end position="29"/>
    </location>
</feature>
<evidence type="ECO:0000256" key="4">
    <source>
        <dbReference type="SAM" id="MobiDB-lite"/>
    </source>
</evidence>
<comment type="caution">
    <text evidence="6">The sequence shown here is derived from an EMBL/GenBank/DDBJ whole genome shotgun (WGS) entry which is preliminary data.</text>
</comment>
<feature type="region of interest" description="Disordered" evidence="4">
    <location>
        <begin position="1"/>
        <end position="29"/>
    </location>
</feature>
<accession>A0A8X7ZEM8</accession>
<dbReference type="CDD" id="cd00056">
    <property type="entry name" value="ENDO3c"/>
    <property type="match status" value="1"/>
</dbReference>
<dbReference type="Pfam" id="PF00730">
    <property type="entry name" value="HhH-GPD"/>
    <property type="match status" value="1"/>
</dbReference>
<dbReference type="GO" id="GO:0006285">
    <property type="term" value="P:base-excision repair, AP site formation"/>
    <property type="evidence" value="ECO:0007669"/>
    <property type="project" value="TreeGrafter"/>
</dbReference>
<evidence type="ECO:0000313" key="7">
    <source>
        <dbReference type="Proteomes" id="UP000886885"/>
    </source>
</evidence>
<protein>
    <recommendedName>
        <fullName evidence="5">HhH-GPD domain-containing protein</fullName>
    </recommendedName>
</protein>
<dbReference type="GO" id="GO:0032993">
    <property type="term" value="C:protein-DNA complex"/>
    <property type="evidence" value="ECO:0007669"/>
    <property type="project" value="TreeGrafter"/>
</dbReference>
<dbReference type="InterPro" id="IPR003265">
    <property type="entry name" value="HhH-GPD_domain"/>
</dbReference>
<dbReference type="GO" id="GO:0008725">
    <property type="term" value="F:DNA-3-methyladenine glycosylase activity"/>
    <property type="evidence" value="ECO:0007669"/>
    <property type="project" value="TreeGrafter"/>
</dbReference>
<keyword evidence="3" id="KW-0234">DNA repair</keyword>
<evidence type="ECO:0000313" key="6">
    <source>
        <dbReference type="EMBL" id="KAG6767926.1"/>
    </source>
</evidence>
<evidence type="ECO:0000256" key="2">
    <source>
        <dbReference type="ARBA" id="ARBA00022763"/>
    </source>
</evidence>
<organism evidence="6 7">
    <name type="scientific">Populus tomentosa</name>
    <name type="common">Chinese white poplar</name>
    <dbReference type="NCBI Taxonomy" id="118781"/>
    <lineage>
        <taxon>Eukaryota</taxon>
        <taxon>Viridiplantae</taxon>
        <taxon>Streptophyta</taxon>
        <taxon>Embryophyta</taxon>
        <taxon>Tracheophyta</taxon>
        <taxon>Spermatophyta</taxon>
        <taxon>Magnoliopsida</taxon>
        <taxon>eudicotyledons</taxon>
        <taxon>Gunneridae</taxon>
        <taxon>Pentapetalae</taxon>
        <taxon>rosids</taxon>
        <taxon>fabids</taxon>
        <taxon>Malpighiales</taxon>
        <taxon>Salicaceae</taxon>
        <taxon>Saliceae</taxon>
        <taxon>Populus</taxon>
    </lineage>
</organism>
<dbReference type="GO" id="GO:0006307">
    <property type="term" value="P:DNA alkylation repair"/>
    <property type="evidence" value="ECO:0007669"/>
    <property type="project" value="TreeGrafter"/>
</dbReference>
<reference evidence="6" key="1">
    <citation type="journal article" date="2020" name="bioRxiv">
        <title>Hybrid origin of Populus tomentosa Carr. identified through genome sequencing and phylogenomic analysis.</title>
        <authorList>
            <person name="An X."/>
            <person name="Gao K."/>
            <person name="Chen Z."/>
            <person name="Li J."/>
            <person name="Yang X."/>
            <person name="Yang X."/>
            <person name="Zhou J."/>
            <person name="Guo T."/>
            <person name="Zhao T."/>
            <person name="Huang S."/>
            <person name="Miao D."/>
            <person name="Khan W.U."/>
            <person name="Rao P."/>
            <person name="Ye M."/>
            <person name="Lei B."/>
            <person name="Liao W."/>
            <person name="Wang J."/>
            <person name="Ji L."/>
            <person name="Li Y."/>
            <person name="Guo B."/>
            <person name="Mustafa N.S."/>
            <person name="Li S."/>
            <person name="Yun Q."/>
            <person name="Keller S.R."/>
            <person name="Mao J."/>
            <person name="Zhang R."/>
            <person name="Strauss S.H."/>
        </authorList>
    </citation>
    <scope>NUCLEOTIDE SEQUENCE</scope>
    <source>
        <strain evidence="6">GM15</strain>
        <tissue evidence="6">Leaf</tissue>
    </source>
</reference>
<dbReference type="SMART" id="SM00478">
    <property type="entry name" value="ENDO3c"/>
    <property type="match status" value="1"/>
</dbReference>
<evidence type="ECO:0000259" key="5">
    <source>
        <dbReference type="SMART" id="SM00478"/>
    </source>
</evidence>
<dbReference type="GO" id="GO:0032131">
    <property type="term" value="F:alkylated DNA binding"/>
    <property type="evidence" value="ECO:0007669"/>
    <property type="project" value="TreeGrafter"/>
</dbReference>
<feature type="region of interest" description="Disordered" evidence="4">
    <location>
        <begin position="43"/>
        <end position="64"/>
    </location>
</feature>
<evidence type="ECO:0000256" key="3">
    <source>
        <dbReference type="ARBA" id="ARBA00023204"/>
    </source>
</evidence>
<dbReference type="GO" id="GO:0043916">
    <property type="term" value="F:DNA-7-methylguanine glycosylase activity"/>
    <property type="evidence" value="ECO:0007669"/>
    <property type="project" value="TreeGrafter"/>
</dbReference>
<feature type="compositionally biased region" description="Low complexity" evidence="4">
    <location>
        <begin position="43"/>
        <end position="58"/>
    </location>
</feature>
<dbReference type="InterPro" id="IPR051912">
    <property type="entry name" value="Alkylbase_DNA_Glycosylase/TA"/>
</dbReference>
<comment type="similarity">
    <text evidence="1">Belongs to the alkylbase DNA glycosidase AlkA family.</text>
</comment>
<dbReference type="Proteomes" id="UP000886885">
    <property type="component" value="Chromosome 7A"/>
</dbReference>
<dbReference type="PANTHER" id="PTHR43003">
    <property type="entry name" value="DNA-3-METHYLADENINE GLYCOSYLASE"/>
    <property type="match status" value="1"/>
</dbReference>